<dbReference type="Gene3D" id="1.10.3730.20">
    <property type="match status" value="1"/>
</dbReference>
<feature type="transmembrane region" description="Helical" evidence="2">
    <location>
        <begin position="274"/>
        <end position="294"/>
    </location>
</feature>
<accession>A0A1Y6K5H2</accession>
<protein>
    <recommendedName>
        <fullName evidence="3">EamA domain-containing protein</fullName>
    </recommendedName>
</protein>
<dbReference type="PANTHER" id="PTHR22911">
    <property type="entry name" value="ACYL-MALONYL CONDENSING ENZYME-RELATED"/>
    <property type="match status" value="1"/>
</dbReference>
<dbReference type="InterPro" id="IPR037185">
    <property type="entry name" value="EmrE-like"/>
</dbReference>
<keyword evidence="2" id="KW-0812">Transmembrane</keyword>
<proteinExistence type="inferred from homology"/>
<feature type="transmembrane region" description="Helical" evidence="2">
    <location>
        <begin position="113"/>
        <end position="135"/>
    </location>
</feature>
<sequence>MSSAPIALQLYLMQTSDLRFKQYQPVLATTSGIFFVSTASIFIRFAQQEASSIVIAATRMVIASLVLIPVAWIRHCPEWQSLSRAELFKGSLAGLFLALHFAAWISSLELTSIASSVVLVTTTPLWVALLSPFILKEPIRRSVLLGLLISIAGGVVVGLGHACQLIHGEFVCQVQTFDRQNLLGNFLALFGAWMAAGYMIIGRQLRKKLNTISYTALVYGVSALLLVILALIEAEPVLSYSGITYVWLIALGVFPQLLGHSLLNWALKHISATYVALTLLGEPIGTIILAMIFLKERPTLLEAVGSVLIMVGIVIGSIRRVKRINGVEPAP</sequence>
<evidence type="ECO:0000259" key="3">
    <source>
        <dbReference type="Pfam" id="PF00892"/>
    </source>
</evidence>
<dbReference type="InterPro" id="IPR000620">
    <property type="entry name" value="EamA_dom"/>
</dbReference>
<dbReference type="OrthoDB" id="9790852at2"/>
<dbReference type="EMBL" id="LT859958">
    <property type="protein sequence ID" value="SMX54138.1"/>
    <property type="molecule type" value="Genomic_DNA"/>
</dbReference>
<evidence type="ECO:0000256" key="2">
    <source>
        <dbReference type="SAM" id="Phobius"/>
    </source>
</evidence>
<dbReference type="KEGG" id="abat:CFX1CAM_1073"/>
<dbReference type="Pfam" id="PF00892">
    <property type="entry name" value="EamA"/>
    <property type="match status" value="2"/>
</dbReference>
<keyword evidence="2" id="KW-1133">Transmembrane helix</keyword>
<name>A0A1Y6K5H2_9CHLR</name>
<organism evidence="4 5">
    <name type="scientific">Candidatus Brevifilum fermentans</name>
    <dbReference type="NCBI Taxonomy" id="1986204"/>
    <lineage>
        <taxon>Bacteria</taxon>
        <taxon>Bacillati</taxon>
        <taxon>Chloroflexota</taxon>
        <taxon>Anaerolineae</taxon>
        <taxon>Anaerolineales</taxon>
        <taxon>Anaerolineaceae</taxon>
        <taxon>Candidatus Brevifilum</taxon>
    </lineage>
</organism>
<evidence type="ECO:0000313" key="4">
    <source>
        <dbReference type="EMBL" id="SMX54138.1"/>
    </source>
</evidence>
<feature type="transmembrane region" description="Helical" evidence="2">
    <location>
        <begin position="182"/>
        <end position="201"/>
    </location>
</feature>
<keyword evidence="2" id="KW-0472">Membrane</keyword>
<keyword evidence="5" id="KW-1185">Reference proteome</keyword>
<comment type="similarity">
    <text evidence="1">Belongs to the EamA transporter family.</text>
</comment>
<dbReference type="GO" id="GO:0016020">
    <property type="term" value="C:membrane"/>
    <property type="evidence" value="ECO:0007669"/>
    <property type="project" value="InterPro"/>
</dbReference>
<feature type="domain" description="EamA" evidence="3">
    <location>
        <begin position="183"/>
        <end position="315"/>
    </location>
</feature>
<evidence type="ECO:0000256" key="1">
    <source>
        <dbReference type="ARBA" id="ARBA00007362"/>
    </source>
</evidence>
<dbReference type="RefSeq" id="WP_087862010.1">
    <property type="nucleotide sequence ID" value="NZ_LT859958.1"/>
</dbReference>
<reference evidence="5" key="1">
    <citation type="submission" date="2017-05" db="EMBL/GenBank/DDBJ databases">
        <authorList>
            <person name="Kirkegaard R."/>
            <person name="Mcilroy J S."/>
        </authorList>
    </citation>
    <scope>NUCLEOTIDE SEQUENCE [LARGE SCALE GENOMIC DNA]</scope>
</reference>
<dbReference type="Proteomes" id="UP000195514">
    <property type="component" value="Chromosome I"/>
</dbReference>
<feature type="transmembrane region" description="Helical" evidence="2">
    <location>
        <begin position="142"/>
        <end position="162"/>
    </location>
</feature>
<dbReference type="PANTHER" id="PTHR22911:SF76">
    <property type="entry name" value="EAMA DOMAIN-CONTAINING PROTEIN"/>
    <property type="match status" value="1"/>
</dbReference>
<dbReference type="AlphaFoldDB" id="A0A1Y6K5H2"/>
<feature type="transmembrane region" description="Helical" evidence="2">
    <location>
        <begin position="213"/>
        <end position="232"/>
    </location>
</feature>
<evidence type="ECO:0000313" key="5">
    <source>
        <dbReference type="Proteomes" id="UP000195514"/>
    </source>
</evidence>
<feature type="domain" description="EamA" evidence="3">
    <location>
        <begin position="31"/>
        <end position="157"/>
    </location>
</feature>
<feature type="transmembrane region" description="Helical" evidence="2">
    <location>
        <begin position="244"/>
        <end position="267"/>
    </location>
</feature>
<feature type="transmembrane region" description="Helical" evidence="2">
    <location>
        <begin position="52"/>
        <end position="75"/>
    </location>
</feature>
<gene>
    <name evidence="4" type="ORF">CFX1CAM_1073</name>
</gene>
<feature type="transmembrane region" description="Helical" evidence="2">
    <location>
        <begin position="26"/>
        <end position="46"/>
    </location>
</feature>
<feature type="transmembrane region" description="Helical" evidence="2">
    <location>
        <begin position="300"/>
        <end position="318"/>
    </location>
</feature>
<dbReference type="SUPFAM" id="SSF103481">
    <property type="entry name" value="Multidrug resistance efflux transporter EmrE"/>
    <property type="match status" value="2"/>
</dbReference>